<feature type="region of interest" description="Disordered" evidence="3">
    <location>
        <begin position="71"/>
        <end position="95"/>
    </location>
</feature>
<dbReference type="Gene3D" id="2.40.10.500">
    <property type="match status" value="1"/>
</dbReference>
<dbReference type="Pfam" id="PF01436">
    <property type="entry name" value="NHL"/>
    <property type="match status" value="1"/>
</dbReference>
<proteinExistence type="predicted"/>
<accession>A0ABN7HU61</accession>
<evidence type="ECO:0000256" key="2">
    <source>
        <dbReference type="PROSITE-ProRule" id="PRU00504"/>
    </source>
</evidence>
<comment type="caution">
    <text evidence="4">The sequence shown here is derived from an EMBL/GenBank/DDBJ whole genome shotgun (WGS) entry which is preliminary data.</text>
</comment>
<dbReference type="Gene3D" id="2.120.10.30">
    <property type="entry name" value="TolB, C-terminal domain"/>
    <property type="match status" value="2"/>
</dbReference>
<evidence type="ECO:0008006" key="6">
    <source>
        <dbReference type="Google" id="ProtNLM"/>
    </source>
</evidence>
<dbReference type="PROSITE" id="PS51125">
    <property type="entry name" value="NHL"/>
    <property type="match status" value="1"/>
</dbReference>
<reference evidence="4 5" key="1">
    <citation type="submission" date="2020-10" db="EMBL/GenBank/DDBJ databases">
        <authorList>
            <person name="Peeters C."/>
        </authorList>
    </citation>
    <scope>NUCLEOTIDE SEQUENCE [LARGE SCALE GENOMIC DNA]</scope>
    <source>
        <strain evidence="4 5">LMG 28140</strain>
    </source>
</reference>
<evidence type="ECO:0000313" key="5">
    <source>
        <dbReference type="Proteomes" id="UP000598032"/>
    </source>
</evidence>
<sequence>MVRIRRKDRFAFHDNDSCFNILPGDIVTTNPIAHSTSISRANTLRQRARHVSLLLTTGFMAITLTACGGGGGGGGGNPPPTPPTSSISVFAGNPTATGAHDGPVASAQFNVPTGVAADLSGNLYVADFENDTIRKISAGNVSTFAGTANTSGSADGTGAAASFSGPSNIAISPAGNLYVTDQGSEAVTVRKITSAGQVTTLVDPRTNQALQTDGSTVIATDAASNLYLFTTQASTGASMLTQVTPTGAVNLITLTSPTGAPIGLINPSGVTVDSANNVYIADDNTQAGAGVLYKVAINGANGQVTTLAGSIAIAGSSDGPGNAATFDGLSTLAVDPAGNIFANDFNNGTIREISPAGVVSTFAGTPEQYGLNLGPLPGTLPAIDQLAWLGQSLYVADTDDSVILKLSPAP</sequence>
<dbReference type="Proteomes" id="UP000598032">
    <property type="component" value="Unassembled WGS sequence"/>
</dbReference>
<evidence type="ECO:0000313" key="4">
    <source>
        <dbReference type="EMBL" id="CAD6531977.1"/>
    </source>
</evidence>
<keyword evidence="5" id="KW-1185">Reference proteome</keyword>
<dbReference type="EMBL" id="CAJHCP010000005">
    <property type="protein sequence ID" value="CAD6531977.1"/>
    <property type="molecule type" value="Genomic_DNA"/>
</dbReference>
<evidence type="ECO:0000256" key="1">
    <source>
        <dbReference type="ARBA" id="ARBA00022737"/>
    </source>
</evidence>
<dbReference type="PANTHER" id="PTHR13833:SF71">
    <property type="entry name" value="NHL DOMAIN-CONTAINING PROTEIN"/>
    <property type="match status" value="1"/>
</dbReference>
<evidence type="ECO:0000256" key="3">
    <source>
        <dbReference type="SAM" id="MobiDB-lite"/>
    </source>
</evidence>
<protein>
    <recommendedName>
        <fullName evidence="6">NHL repeat containing protein</fullName>
    </recommendedName>
</protein>
<organism evidence="4 5">
    <name type="scientific">Paraburkholderia metrosideri</name>
    <dbReference type="NCBI Taxonomy" id="580937"/>
    <lineage>
        <taxon>Bacteria</taxon>
        <taxon>Pseudomonadati</taxon>
        <taxon>Pseudomonadota</taxon>
        <taxon>Betaproteobacteria</taxon>
        <taxon>Burkholderiales</taxon>
        <taxon>Burkholderiaceae</taxon>
        <taxon>Paraburkholderia</taxon>
    </lineage>
</organism>
<name>A0ABN7HU61_9BURK</name>
<feature type="repeat" description="NHL" evidence="2">
    <location>
        <begin position="108"/>
        <end position="139"/>
    </location>
</feature>
<dbReference type="PANTHER" id="PTHR13833">
    <property type="match status" value="1"/>
</dbReference>
<keyword evidence="1" id="KW-0677">Repeat</keyword>
<dbReference type="SUPFAM" id="SSF101898">
    <property type="entry name" value="NHL repeat"/>
    <property type="match status" value="1"/>
</dbReference>
<dbReference type="InterPro" id="IPR001258">
    <property type="entry name" value="NHL_repeat"/>
</dbReference>
<gene>
    <name evidence="4" type="ORF">LMG28140_02566</name>
</gene>
<dbReference type="InterPro" id="IPR011042">
    <property type="entry name" value="6-blade_b-propeller_TolB-like"/>
</dbReference>